<dbReference type="InterPro" id="IPR036249">
    <property type="entry name" value="Thioredoxin-like_sf"/>
</dbReference>
<protein>
    <recommendedName>
        <fullName evidence="6">Glutathione S-transferase</fullName>
    </recommendedName>
</protein>
<dbReference type="AlphaFoldDB" id="A0A0K8MCI7"/>
<sequence length="222" mass="25902">MRTLYYIPLCAFCRKVRLVLGEKKLDVRLEIEQVWRRREEFLEINPAGKVPVLVDLNQKIISDSYAIVEYLDEAYPDPALLGHEIYSRAETRRLMAWFDDKFNLEVTKTLVFEKALKRFFISEGPDSNALRAGKASLEWHLDYICWLADRRNWLAGDEFTLADIAAAAHLSTVDFIGHVPWDKFPEAKQWYTRVKSRPSFRTLLTDQMPGILPSTHYADLDF</sequence>
<accession>A0A0K8MCI7</accession>
<feature type="domain" description="GST N-terminal" evidence="2">
    <location>
        <begin position="1"/>
        <end position="79"/>
    </location>
</feature>
<dbReference type="InterPro" id="IPR036282">
    <property type="entry name" value="Glutathione-S-Trfase_C_sf"/>
</dbReference>
<dbReference type="SFLD" id="SFLDS00019">
    <property type="entry name" value="Glutathione_Transferase_(cytos"/>
    <property type="match status" value="1"/>
</dbReference>
<dbReference type="GO" id="GO:0006749">
    <property type="term" value="P:glutathione metabolic process"/>
    <property type="evidence" value="ECO:0007669"/>
    <property type="project" value="TreeGrafter"/>
</dbReference>
<dbReference type="SFLD" id="SFLDG00358">
    <property type="entry name" value="Main_(cytGST)"/>
    <property type="match status" value="1"/>
</dbReference>
<dbReference type="STRING" id="1629334.Cva_00914"/>
<dbReference type="SUPFAM" id="SSF52833">
    <property type="entry name" value="Thioredoxin-like"/>
    <property type="match status" value="1"/>
</dbReference>
<dbReference type="GO" id="GO:0004364">
    <property type="term" value="F:glutathione transferase activity"/>
    <property type="evidence" value="ECO:0007669"/>
    <property type="project" value="TreeGrafter"/>
</dbReference>
<dbReference type="CDD" id="cd00299">
    <property type="entry name" value="GST_C_family"/>
    <property type="match status" value="1"/>
</dbReference>
<dbReference type="Gene3D" id="3.40.30.10">
    <property type="entry name" value="Glutaredoxin"/>
    <property type="match status" value="1"/>
</dbReference>
<dbReference type="EMBL" id="BBVC01000037">
    <property type="protein sequence ID" value="GAO98265.1"/>
    <property type="molecule type" value="Genomic_DNA"/>
</dbReference>
<name>A0A0K8MCI7_9PROT</name>
<comment type="caution">
    <text evidence="4">The sequence shown here is derived from an EMBL/GenBank/DDBJ whole genome shotgun (WGS) entry which is preliminary data.</text>
</comment>
<feature type="domain" description="GST C-terminal" evidence="3">
    <location>
        <begin position="84"/>
        <end position="217"/>
    </location>
</feature>
<dbReference type="InterPro" id="IPR004046">
    <property type="entry name" value="GST_C"/>
</dbReference>
<keyword evidence="5" id="KW-1185">Reference proteome</keyword>
<dbReference type="CDD" id="cd00570">
    <property type="entry name" value="GST_N_family"/>
    <property type="match status" value="1"/>
</dbReference>
<dbReference type="PANTHER" id="PTHR43969">
    <property type="entry name" value="GLUTATHIONE S TRANSFERASE D10, ISOFORM A-RELATED"/>
    <property type="match status" value="1"/>
</dbReference>
<evidence type="ECO:0000256" key="1">
    <source>
        <dbReference type="ARBA" id="ARBA00011738"/>
    </source>
</evidence>
<evidence type="ECO:0008006" key="6">
    <source>
        <dbReference type="Google" id="ProtNLM"/>
    </source>
</evidence>
<dbReference type="InterPro" id="IPR010987">
    <property type="entry name" value="Glutathione-S-Trfase_C-like"/>
</dbReference>
<dbReference type="InterPro" id="IPR040079">
    <property type="entry name" value="Glutathione_S-Trfase"/>
</dbReference>
<evidence type="ECO:0000259" key="2">
    <source>
        <dbReference type="PROSITE" id="PS50404"/>
    </source>
</evidence>
<comment type="subunit">
    <text evidence="1">Homodimer.</text>
</comment>
<dbReference type="Proteomes" id="UP000036771">
    <property type="component" value="Unassembled WGS sequence"/>
</dbReference>
<evidence type="ECO:0000259" key="3">
    <source>
        <dbReference type="PROSITE" id="PS50405"/>
    </source>
</evidence>
<gene>
    <name evidence="4" type="ORF">Cva_00914</name>
</gene>
<dbReference type="Gene3D" id="1.20.1050.10">
    <property type="match status" value="1"/>
</dbReference>
<proteinExistence type="predicted"/>
<dbReference type="InterPro" id="IPR004045">
    <property type="entry name" value="Glutathione_S-Trfase_N"/>
</dbReference>
<reference evidence="4 5" key="1">
    <citation type="submission" date="2015-03" db="EMBL/GenBank/DDBJ databases">
        <title>Caedibacter varicaedens, whole genome shotgun sequence.</title>
        <authorList>
            <person name="Suzuki H."/>
            <person name="Dapper A.L."/>
            <person name="Gibson A.K."/>
            <person name="Jackson C."/>
            <person name="Lee H."/>
            <person name="Pejaver V.R."/>
            <person name="Doak T."/>
            <person name="Lynch M."/>
        </authorList>
    </citation>
    <scope>NUCLEOTIDE SEQUENCE [LARGE SCALE GENOMIC DNA]</scope>
</reference>
<dbReference type="PANTHER" id="PTHR43969:SF9">
    <property type="entry name" value="GLUTATHIONE S TRANSFERASE D10, ISOFORM A-RELATED"/>
    <property type="match status" value="1"/>
</dbReference>
<dbReference type="SUPFAM" id="SSF47616">
    <property type="entry name" value="GST C-terminal domain-like"/>
    <property type="match status" value="1"/>
</dbReference>
<evidence type="ECO:0000313" key="4">
    <source>
        <dbReference type="EMBL" id="GAO98265.1"/>
    </source>
</evidence>
<evidence type="ECO:0000313" key="5">
    <source>
        <dbReference type="Proteomes" id="UP000036771"/>
    </source>
</evidence>
<organism evidence="4 5">
    <name type="scientific">Caedimonas varicaedens</name>
    <dbReference type="NCBI Taxonomy" id="1629334"/>
    <lineage>
        <taxon>Bacteria</taxon>
        <taxon>Pseudomonadati</taxon>
        <taxon>Pseudomonadota</taxon>
        <taxon>Alphaproteobacteria</taxon>
        <taxon>Holosporales</taxon>
        <taxon>Caedimonadaceae</taxon>
        <taxon>Caedimonas</taxon>
    </lineage>
</organism>
<dbReference type="OrthoDB" id="9794721at2"/>
<dbReference type="PROSITE" id="PS50405">
    <property type="entry name" value="GST_CTER"/>
    <property type="match status" value="1"/>
</dbReference>
<dbReference type="Pfam" id="PF00043">
    <property type="entry name" value="GST_C"/>
    <property type="match status" value="1"/>
</dbReference>
<dbReference type="PROSITE" id="PS50404">
    <property type="entry name" value="GST_NTER"/>
    <property type="match status" value="1"/>
</dbReference>
<dbReference type="Pfam" id="PF13417">
    <property type="entry name" value="GST_N_3"/>
    <property type="match status" value="1"/>
</dbReference>